<comment type="cofactor">
    <cofactor evidence="1">
        <name>Cu cation</name>
        <dbReference type="ChEBI" id="CHEBI:23378"/>
    </cofactor>
</comment>
<dbReference type="EMBL" id="JBBPBM010000108">
    <property type="protein sequence ID" value="KAK8507548.1"/>
    <property type="molecule type" value="Genomic_DNA"/>
</dbReference>
<evidence type="ECO:0000313" key="11">
    <source>
        <dbReference type="Proteomes" id="UP001472677"/>
    </source>
</evidence>
<evidence type="ECO:0000256" key="5">
    <source>
        <dbReference type="ARBA" id="ARBA00022833"/>
    </source>
</evidence>
<keyword evidence="7" id="KW-0186">Copper</keyword>
<name>A0ABR2BKL8_9ROSI</name>
<evidence type="ECO:0000256" key="3">
    <source>
        <dbReference type="ARBA" id="ARBA00010457"/>
    </source>
</evidence>
<dbReference type="PRINTS" id="PR00068">
    <property type="entry name" value="CUZNDISMTASE"/>
</dbReference>
<dbReference type="InterPro" id="IPR024134">
    <property type="entry name" value="SOD_Cu/Zn_/chaperone"/>
</dbReference>
<dbReference type="PANTHER" id="PTHR10003">
    <property type="entry name" value="SUPEROXIDE DISMUTASE CU-ZN -RELATED"/>
    <property type="match status" value="1"/>
</dbReference>
<comment type="cofactor">
    <cofactor evidence="2">
        <name>Zn(2+)</name>
        <dbReference type="ChEBI" id="CHEBI:29105"/>
    </cofactor>
</comment>
<accession>A0ABR2BKL8</accession>
<organism evidence="10 11">
    <name type="scientific">Hibiscus sabdariffa</name>
    <name type="common">roselle</name>
    <dbReference type="NCBI Taxonomy" id="183260"/>
    <lineage>
        <taxon>Eukaryota</taxon>
        <taxon>Viridiplantae</taxon>
        <taxon>Streptophyta</taxon>
        <taxon>Embryophyta</taxon>
        <taxon>Tracheophyta</taxon>
        <taxon>Spermatophyta</taxon>
        <taxon>Magnoliopsida</taxon>
        <taxon>eudicotyledons</taxon>
        <taxon>Gunneridae</taxon>
        <taxon>Pentapetalae</taxon>
        <taxon>rosids</taxon>
        <taxon>malvids</taxon>
        <taxon>Malvales</taxon>
        <taxon>Malvaceae</taxon>
        <taxon>Malvoideae</taxon>
        <taxon>Hibiscus</taxon>
    </lineage>
</organism>
<evidence type="ECO:0000256" key="8">
    <source>
        <dbReference type="ARBA" id="ARBA00049204"/>
    </source>
</evidence>
<dbReference type="InterPro" id="IPR036423">
    <property type="entry name" value="SOD-like_Cu/Zn_dom_sf"/>
</dbReference>
<gene>
    <name evidence="10" type="ORF">V6N12_072803</name>
</gene>
<evidence type="ECO:0000313" key="10">
    <source>
        <dbReference type="EMBL" id="KAK8507548.1"/>
    </source>
</evidence>
<dbReference type="Proteomes" id="UP001472677">
    <property type="component" value="Unassembled WGS sequence"/>
</dbReference>
<dbReference type="Pfam" id="PF00080">
    <property type="entry name" value="Sod_Cu"/>
    <property type="match status" value="1"/>
</dbReference>
<feature type="domain" description="Superoxide dismutase copper/zinc binding" evidence="9">
    <location>
        <begin position="14"/>
        <end position="146"/>
    </location>
</feature>
<comment type="caution">
    <text evidence="10">The sequence shown here is derived from an EMBL/GenBank/DDBJ whole genome shotgun (WGS) entry which is preliminary data.</text>
</comment>
<comment type="catalytic activity">
    <reaction evidence="8">
        <text>2 superoxide + 2 H(+) = H2O2 + O2</text>
        <dbReference type="Rhea" id="RHEA:20696"/>
        <dbReference type="ChEBI" id="CHEBI:15378"/>
        <dbReference type="ChEBI" id="CHEBI:15379"/>
        <dbReference type="ChEBI" id="CHEBI:16240"/>
        <dbReference type="ChEBI" id="CHEBI:18421"/>
        <dbReference type="EC" id="1.15.1.1"/>
    </reaction>
</comment>
<proteinExistence type="inferred from homology"/>
<evidence type="ECO:0000256" key="1">
    <source>
        <dbReference type="ARBA" id="ARBA00001935"/>
    </source>
</evidence>
<evidence type="ECO:0000256" key="2">
    <source>
        <dbReference type="ARBA" id="ARBA00001947"/>
    </source>
</evidence>
<protein>
    <recommendedName>
        <fullName evidence="4">superoxide dismutase</fullName>
        <ecNumber evidence="4">1.15.1.1</ecNumber>
    </recommendedName>
</protein>
<keyword evidence="5" id="KW-0862">Zinc</keyword>
<sequence length="186" mass="19460">MVKAVAVLSSSEGVSGTIFFSQDGEGPTTVTGNISGLKPGLHGFHVHALGDTTNGCMSTGPHFNPAGKEHGAPQDENRHAGDLGNVTVGDDGCANFSIIDNQIPLTGPNSIIGRAVVVHADPDDLGKGGHELSKSTGNAGGRVACGLKSRPWRAENDECLRKTDKAFPNCATLHHTRIPDLEYNWL</sequence>
<dbReference type="SUPFAM" id="SSF49329">
    <property type="entry name" value="Cu,Zn superoxide dismutase-like"/>
    <property type="match status" value="1"/>
</dbReference>
<evidence type="ECO:0000256" key="4">
    <source>
        <dbReference type="ARBA" id="ARBA00012682"/>
    </source>
</evidence>
<comment type="similarity">
    <text evidence="3">Belongs to the Cu-Zn superoxide dismutase family.</text>
</comment>
<dbReference type="InterPro" id="IPR018152">
    <property type="entry name" value="SOD_Cu/Zn_BS"/>
</dbReference>
<dbReference type="PROSITE" id="PS00087">
    <property type="entry name" value="SOD_CU_ZN_1"/>
    <property type="match status" value="1"/>
</dbReference>
<dbReference type="EC" id="1.15.1.1" evidence="4"/>
<evidence type="ECO:0000256" key="6">
    <source>
        <dbReference type="ARBA" id="ARBA00022862"/>
    </source>
</evidence>
<evidence type="ECO:0000256" key="7">
    <source>
        <dbReference type="ARBA" id="ARBA00023008"/>
    </source>
</evidence>
<dbReference type="CDD" id="cd00305">
    <property type="entry name" value="Cu-Zn_Superoxide_Dismutase"/>
    <property type="match status" value="1"/>
</dbReference>
<keyword evidence="6" id="KW-0049">Antioxidant</keyword>
<evidence type="ECO:0000259" key="9">
    <source>
        <dbReference type="Pfam" id="PF00080"/>
    </source>
</evidence>
<dbReference type="InterPro" id="IPR001424">
    <property type="entry name" value="SOD_Cu_Zn_dom"/>
</dbReference>
<dbReference type="Gene3D" id="2.60.40.200">
    <property type="entry name" value="Superoxide dismutase, copper/zinc binding domain"/>
    <property type="match status" value="1"/>
</dbReference>
<reference evidence="10 11" key="1">
    <citation type="journal article" date="2024" name="G3 (Bethesda)">
        <title>Genome assembly of Hibiscus sabdariffa L. provides insights into metabolisms of medicinal natural products.</title>
        <authorList>
            <person name="Kim T."/>
        </authorList>
    </citation>
    <scope>NUCLEOTIDE SEQUENCE [LARGE SCALE GENOMIC DNA]</scope>
    <source>
        <strain evidence="10">TK-2024</strain>
        <tissue evidence="10">Old leaves</tissue>
    </source>
</reference>
<keyword evidence="11" id="KW-1185">Reference proteome</keyword>